<evidence type="ECO:0000313" key="3">
    <source>
        <dbReference type="Proteomes" id="UP000241421"/>
    </source>
</evidence>
<keyword evidence="3" id="KW-1185">Reference proteome</keyword>
<sequence>MQTLSIDAPAAGQGHCARPGGDVMRAYYWLLLLVLNVLMATMPWGSIYLSLIIIITYLTFRPAQVLHPNNMIFAFYGMYVVLSSTLNFILHMIDWEYVLPWGQMIYWDQLSRYTLFQAESTFLVLYFAFHRFARPTASMARAAPPPAVVVRPVVLQVLYLASCALTFWFIQATAGLQAWLTDYSVTYLSMREGHGLLNIVAIAFGNITVFLLGVQSYHSRSKTWPVLAALLIMIPLSMIGGIKGRAIFLLILFFSPYLMQMAFSLRTVATFAALFFVLLYLGTLLRTEGFYASAPFFLEMMIGYFNSFQLHDSVVATRDPAGLQTVFMIFIKPLQTLGFVTDMDANFDISVMLTKEFFPDQWYLEHATQQWPLDTELYLNYYGMWLGWLPLVCYAYAISILFRYAVLKRNYHLVPIFMVEFIRIFATMRGTIVPWEVFFFVGQYTAYYLFCRLAIKVIPAGEPKQYADQQRA</sequence>
<keyword evidence="1" id="KW-0812">Transmembrane</keyword>
<feature type="transmembrane region" description="Helical" evidence="1">
    <location>
        <begin position="438"/>
        <end position="455"/>
    </location>
</feature>
<feature type="transmembrane region" description="Helical" evidence="1">
    <location>
        <begin position="196"/>
        <end position="214"/>
    </location>
</feature>
<evidence type="ECO:0000313" key="2">
    <source>
        <dbReference type="EMBL" id="PWF48927.1"/>
    </source>
</evidence>
<feature type="transmembrane region" description="Helical" evidence="1">
    <location>
        <begin position="27"/>
        <end position="60"/>
    </location>
</feature>
<accession>A0A2U2HN48</accession>
<comment type="caution">
    <text evidence="2">The sequence shown here is derived from an EMBL/GenBank/DDBJ whole genome shotgun (WGS) entry which is preliminary data.</text>
</comment>
<feature type="transmembrane region" description="Helical" evidence="1">
    <location>
        <begin position="385"/>
        <end position="406"/>
    </location>
</feature>
<feature type="transmembrane region" description="Helical" evidence="1">
    <location>
        <begin position="153"/>
        <end position="176"/>
    </location>
</feature>
<dbReference type="RefSeq" id="WP_106757181.1">
    <property type="nucleotide sequence ID" value="NZ_PXWF02000122.1"/>
</dbReference>
<gene>
    <name evidence="2" type="ORF">C7C56_009430</name>
</gene>
<proteinExistence type="predicted"/>
<name>A0A2U2HN48_9BURK</name>
<dbReference type="OrthoDB" id="6776190at2"/>
<keyword evidence="1" id="KW-1133">Transmembrane helix</keyword>
<dbReference type="AlphaFoldDB" id="A0A2U2HN48"/>
<feature type="transmembrane region" description="Helical" evidence="1">
    <location>
        <begin position="226"/>
        <end position="255"/>
    </location>
</feature>
<dbReference type="Proteomes" id="UP000241421">
    <property type="component" value="Unassembled WGS sequence"/>
</dbReference>
<reference evidence="2 3" key="1">
    <citation type="submission" date="2018-04" db="EMBL/GenBank/DDBJ databases">
        <title>Massilia violaceinigra sp. nov., a novel purple-pigmented bacterium isolated from Tianshan glacier, Xinjiang, China.</title>
        <authorList>
            <person name="Wang H."/>
        </authorList>
    </citation>
    <scope>NUCLEOTIDE SEQUENCE [LARGE SCALE GENOMIC DNA]</scope>
    <source>
        <strain evidence="2 3">B448-2</strain>
    </source>
</reference>
<feature type="transmembrane region" description="Helical" evidence="1">
    <location>
        <begin position="113"/>
        <end position="132"/>
    </location>
</feature>
<feature type="transmembrane region" description="Helical" evidence="1">
    <location>
        <begin position="72"/>
        <end position="93"/>
    </location>
</feature>
<evidence type="ECO:0000256" key="1">
    <source>
        <dbReference type="SAM" id="Phobius"/>
    </source>
</evidence>
<keyword evidence="1" id="KW-0472">Membrane</keyword>
<protein>
    <recommendedName>
        <fullName evidence="4">O-antigen polysaccharide polymerase Wzy</fullName>
    </recommendedName>
</protein>
<feature type="transmembrane region" description="Helical" evidence="1">
    <location>
        <begin position="261"/>
        <end position="282"/>
    </location>
</feature>
<organism evidence="2 3">
    <name type="scientific">Massilia glaciei</name>
    <dbReference type="NCBI Taxonomy" id="1524097"/>
    <lineage>
        <taxon>Bacteria</taxon>
        <taxon>Pseudomonadati</taxon>
        <taxon>Pseudomonadota</taxon>
        <taxon>Betaproteobacteria</taxon>
        <taxon>Burkholderiales</taxon>
        <taxon>Oxalobacteraceae</taxon>
        <taxon>Telluria group</taxon>
        <taxon>Massilia</taxon>
    </lineage>
</organism>
<dbReference type="EMBL" id="PXWF02000122">
    <property type="protein sequence ID" value="PWF48927.1"/>
    <property type="molecule type" value="Genomic_DNA"/>
</dbReference>
<evidence type="ECO:0008006" key="4">
    <source>
        <dbReference type="Google" id="ProtNLM"/>
    </source>
</evidence>